<dbReference type="InterPro" id="IPR050266">
    <property type="entry name" value="AB_hydrolase_sf"/>
</dbReference>
<feature type="domain" description="AB hydrolase-1" evidence="2">
    <location>
        <begin position="24"/>
        <end position="249"/>
    </location>
</feature>
<dbReference type="PANTHER" id="PTHR43798">
    <property type="entry name" value="MONOACYLGLYCEROL LIPASE"/>
    <property type="match status" value="1"/>
</dbReference>
<dbReference type="Pfam" id="PF12697">
    <property type="entry name" value="Abhydrolase_6"/>
    <property type="match status" value="1"/>
</dbReference>
<dbReference type="RefSeq" id="WP_120629024.1">
    <property type="nucleotide sequence ID" value="NZ_RAWG01000281.1"/>
</dbReference>
<comment type="caution">
    <text evidence="3">The sequence shown here is derived from an EMBL/GenBank/DDBJ whole genome shotgun (WGS) entry which is preliminary data.</text>
</comment>
<keyword evidence="4" id="KW-1185">Reference proteome</keyword>
<dbReference type="SUPFAM" id="SSF53474">
    <property type="entry name" value="alpha/beta-Hydrolases"/>
    <property type="match status" value="1"/>
</dbReference>
<dbReference type="PRINTS" id="PR00111">
    <property type="entry name" value="ABHYDROLASE"/>
</dbReference>
<dbReference type="InterPro" id="IPR029058">
    <property type="entry name" value="AB_hydrolase_fold"/>
</dbReference>
<dbReference type="Gene3D" id="3.40.50.1820">
    <property type="entry name" value="alpha/beta hydrolase"/>
    <property type="match status" value="1"/>
</dbReference>
<keyword evidence="1 3" id="KW-0378">Hydrolase</keyword>
<dbReference type="Proteomes" id="UP000273405">
    <property type="component" value="Unassembled WGS sequence"/>
</dbReference>
<protein>
    <submittedName>
        <fullName evidence="3">Alpha/beta hydrolase</fullName>
    </submittedName>
</protein>
<evidence type="ECO:0000313" key="4">
    <source>
        <dbReference type="Proteomes" id="UP000273405"/>
    </source>
</evidence>
<dbReference type="GO" id="GO:0016020">
    <property type="term" value="C:membrane"/>
    <property type="evidence" value="ECO:0007669"/>
    <property type="project" value="TreeGrafter"/>
</dbReference>
<dbReference type="OrthoDB" id="9780765at2"/>
<dbReference type="GO" id="GO:0016787">
    <property type="term" value="F:hydrolase activity"/>
    <property type="evidence" value="ECO:0007669"/>
    <property type="project" value="UniProtKB-KW"/>
</dbReference>
<evidence type="ECO:0000259" key="2">
    <source>
        <dbReference type="Pfam" id="PF12697"/>
    </source>
</evidence>
<name>A0A3A8MXM2_9BACT</name>
<evidence type="ECO:0000313" key="3">
    <source>
        <dbReference type="EMBL" id="RKH36796.1"/>
    </source>
</evidence>
<dbReference type="PANTHER" id="PTHR43798:SF31">
    <property type="entry name" value="AB HYDROLASE SUPERFAMILY PROTEIN YCLE"/>
    <property type="match status" value="1"/>
</dbReference>
<dbReference type="InterPro" id="IPR000073">
    <property type="entry name" value="AB_hydrolase_1"/>
</dbReference>
<accession>A0A3A8MXM2</accession>
<gene>
    <name evidence="3" type="ORF">D7X12_31970</name>
</gene>
<dbReference type="EMBL" id="RAWG01000281">
    <property type="protein sequence ID" value="RKH36796.1"/>
    <property type="molecule type" value="Genomic_DNA"/>
</dbReference>
<reference evidence="4" key="1">
    <citation type="submission" date="2018-09" db="EMBL/GenBank/DDBJ databases">
        <authorList>
            <person name="Livingstone P.G."/>
            <person name="Whitworth D.E."/>
        </authorList>
    </citation>
    <scope>NUCLEOTIDE SEQUENCE [LARGE SCALE GENOMIC DNA]</scope>
    <source>
        <strain evidence="4">CA040B</strain>
    </source>
</reference>
<organism evidence="3 4">
    <name type="scientific">Corallococcus sicarius</name>
    <dbReference type="NCBI Taxonomy" id="2316726"/>
    <lineage>
        <taxon>Bacteria</taxon>
        <taxon>Pseudomonadati</taxon>
        <taxon>Myxococcota</taxon>
        <taxon>Myxococcia</taxon>
        <taxon>Myxococcales</taxon>
        <taxon>Cystobacterineae</taxon>
        <taxon>Myxococcaceae</taxon>
        <taxon>Corallococcus</taxon>
    </lineage>
</organism>
<proteinExistence type="predicted"/>
<sequence length="262" mass="27144">MPTTTATDGTTLHYRVFGDGPRAVVLVHGWMTSGAVWDAMVEKLDVTGLRLVVPDHRGTGASGRPASGFTLEQYAKDVLAVADHAGAKRFTLVGHSMGGQIAQWVASEVPARVAGLVLITPVPAAGLPLPPDAAGLFRTSPGDRAKQQTILGLACKQLSPDSLEGMLKDAGGVSKEAIEQAFDAWTAGGFASRLAAITAPTLVLATDDPFLPPVFLKQAVAGLIQNARMTHLPGPGHYPQVERPAETAALVSAFLAGNSAQA</sequence>
<dbReference type="AlphaFoldDB" id="A0A3A8MXM2"/>
<evidence type="ECO:0000256" key="1">
    <source>
        <dbReference type="ARBA" id="ARBA00022801"/>
    </source>
</evidence>